<dbReference type="PROSITE" id="PS50075">
    <property type="entry name" value="CARRIER"/>
    <property type="match status" value="1"/>
</dbReference>
<evidence type="ECO:0000313" key="3">
    <source>
        <dbReference type="Proteomes" id="UP001564408"/>
    </source>
</evidence>
<dbReference type="RefSeq" id="WP_369666692.1">
    <property type="nucleotide sequence ID" value="NZ_JBDKXB010000007.1"/>
</dbReference>
<organism evidence="2 3">
    <name type="scientific">Thioalkalicoccus limnaeus</name>
    <dbReference type="NCBI Taxonomy" id="120681"/>
    <lineage>
        <taxon>Bacteria</taxon>
        <taxon>Pseudomonadati</taxon>
        <taxon>Pseudomonadota</taxon>
        <taxon>Gammaproteobacteria</taxon>
        <taxon>Chromatiales</taxon>
        <taxon>Chromatiaceae</taxon>
        <taxon>Thioalkalicoccus</taxon>
    </lineage>
</organism>
<accession>A0ABV4BCR5</accession>
<dbReference type="Pfam" id="PF00501">
    <property type="entry name" value="AMP-binding"/>
    <property type="match status" value="1"/>
</dbReference>
<feature type="domain" description="Carrier" evidence="1">
    <location>
        <begin position="560"/>
        <end position="645"/>
    </location>
</feature>
<dbReference type="InterPro" id="IPR036736">
    <property type="entry name" value="ACP-like_sf"/>
</dbReference>
<proteinExistence type="predicted"/>
<dbReference type="InterPro" id="IPR042099">
    <property type="entry name" value="ANL_N_sf"/>
</dbReference>
<dbReference type="SUPFAM" id="SSF56801">
    <property type="entry name" value="Acetyl-CoA synthetase-like"/>
    <property type="match status" value="1"/>
</dbReference>
<dbReference type="Gene3D" id="1.10.1200.10">
    <property type="entry name" value="ACP-like"/>
    <property type="match status" value="1"/>
</dbReference>
<evidence type="ECO:0000259" key="1">
    <source>
        <dbReference type="PROSITE" id="PS50075"/>
    </source>
</evidence>
<dbReference type="EMBL" id="JBDKXB010000007">
    <property type="protein sequence ID" value="MEY6432306.1"/>
    <property type="molecule type" value="Genomic_DNA"/>
</dbReference>
<dbReference type="InterPro" id="IPR020845">
    <property type="entry name" value="AMP-binding_CS"/>
</dbReference>
<dbReference type="SUPFAM" id="SSF69593">
    <property type="entry name" value="Glycerol-3-phosphate (1)-acyltransferase"/>
    <property type="match status" value="1"/>
</dbReference>
<dbReference type="PROSITE" id="PS00455">
    <property type="entry name" value="AMP_BINDING"/>
    <property type="match status" value="1"/>
</dbReference>
<comment type="caution">
    <text evidence="2">The sequence shown here is derived from an EMBL/GenBank/DDBJ whole genome shotgun (WGS) entry which is preliminary data.</text>
</comment>
<name>A0ABV4BCR5_9GAMM</name>
<dbReference type="Pfam" id="PF00550">
    <property type="entry name" value="PP-binding"/>
    <property type="match status" value="1"/>
</dbReference>
<dbReference type="SMART" id="SM00563">
    <property type="entry name" value="PlsC"/>
    <property type="match status" value="1"/>
</dbReference>
<protein>
    <submittedName>
        <fullName evidence="2">AMP-binding protein</fullName>
    </submittedName>
</protein>
<dbReference type="InterPro" id="IPR000873">
    <property type="entry name" value="AMP-dep_synth/lig_dom"/>
</dbReference>
<dbReference type="Pfam" id="PF01553">
    <property type="entry name" value="Acyltransferase"/>
    <property type="match status" value="1"/>
</dbReference>
<reference evidence="2 3" key="1">
    <citation type="submission" date="2024-05" db="EMBL/GenBank/DDBJ databases">
        <title>Genome Sequence and Characterization of the New Strain Purple Sulfur Bacterium of Genus Thioalkalicoccus.</title>
        <authorList>
            <person name="Bryantseva I.A."/>
            <person name="Kyndt J.A."/>
            <person name="Imhoff J.F."/>
        </authorList>
    </citation>
    <scope>NUCLEOTIDE SEQUENCE [LARGE SCALE GENOMIC DNA]</scope>
    <source>
        <strain evidence="2 3">Um2</strain>
    </source>
</reference>
<gene>
    <name evidence="2" type="ORF">ABC977_07765</name>
</gene>
<dbReference type="Proteomes" id="UP001564408">
    <property type="component" value="Unassembled WGS sequence"/>
</dbReference>
<dbReference type="SUPFAM" id="SSF47336">
    <property type="entry name" value="ACP-like"/>
    <property type="match status" value="1"/>
</dbReference>
<sequence length="880" mass="94836">MTTQTIPELLSASPVDLDRPAIVELTRDAVQTVSRGEVLDLAGRLSAGLVAAGLERGDRIAIIAPNGVRWVVSALGVIRAGGVLVPLDTQMPDEDLAHALVDAAPRWLFTTSALAERLPQREALADVRRYRFDAPDDESDAWSQLLAADPGPSLAQAGDLATIFYTSGTTGPPKGVPLTHGNLTSNIEALCAEGMADGKDRVLVPLPFHHVYPFTVGILVPLSLGATIVVPFSLVGPQIVRALHDGEASIMLGVPRLFEAIWTALAGRVAERGRVPAALFRGLLALSIAARARLGWRLGRRLFASLHQRLGSSLRLMVSGGAALDPTLGRRLQGLGWEVATGYGLSETSPILTLNRPDRIRLESAGLPLANVELRIAEAEGPGEVLARGPNVFGGYWQLPEKTAKVLDEQGWFRTGDVGRLDADGYLHLQGRASAMIVLSGGENVDPERVEKVLGAADEIREAGVLAHGDRLAAVIVPEDRVIRETDGTAALRERVGQVMRDAARALPSHHRPGVLRVALDPLPRTRLGKLRRHKLEALFARLASEDLDQATMAAPIAIQDMSPEDQQLLSDPAAEGAWRYLAERFSDRRLTPDTSLALDLDIDSLGWVDLTLALRDRAGIELEDAAIARVETVRDLLREASASASVDSAGEDLITALADPERILNPEQQAWLAPRGAIRTLAARLLLGLSRLTTRSLIRLEVRGRIPAAGPYLVAPRHLSSLDPVMLAQVVTARQLDSIYWAGWTGILFANPVSRWFSRVAQVLPIDPGAAPRASLALGAACLERGFSLVWFPEGRRSEDGSLQAFRPGVGLLLRAHPVPVVPVWIDGTREAMPPGRWFPRPGRVRIVIGDPIPVDELGGDEREIVRLIEKRVAALGAE</sequence>
<dbReference type="PANTHER" id="PTHR43767">
    <property type="entry name" value="LONG-CHAIN-FATTY-ACID--COA LIGASE"/>
    <property type="match status" value="1"/>
</dbReference>
<dbReference type="InterPro" id="IPR002123">
    <property type="entry name" value="Plipid/glycerol_acylTrfase"/>
</dbReference>
<dbReference type="InterPro" id="IPR009081">
    <property type="entry name" value="PP-bd_ACP"/>
</dbReference>
<dbReference type="Pfam" id="PF23562">
    <property type="entry name" value="AMP-binding_C_3"/>
    <property type="match status" value="1"/>
</dbReference>
<keyword evidence="3" id="KW-1185">Reference proteome</keyword>
<dbReference type="Gene3D" id="3.30.300.30">
    <property type="match status" value="1"/>
</dbReference>
<dbReference type="CDD" id="cd07989">
    <property type="entry name" value="LPLAT_AGPAT-like"/>
    <property type="match status" value="1"/>
</dbReference>
<evidence type="ECO:0000313" key="2">
    <source>
        <dbReference type="EMBL" id="MEY6432306.1"/>
    </source>
</evidence>
<dbReference type="Gene3D" id="3.40.50.12780">
    <property type="entry name" value="N-terminal domain of ligase-like"/>
    <property type="match status" value="1"/>
</dbReference>
<dbReference type="InterPro" id="IPR050237">
    <property type="entry name" value="ATP-dep_AMP-bd_enzyme"/>
</dbReference>
<dbReference type="PANTHER" id="PTHR43767:SF1">
    <property type="entry name" value="NONRIBOSOMAL PEPTIDE SYNTHASE PES1 (EUROFUNG)-RELATED"/>
    <property type="match status" value="1"/>
</dbReference>
<dbReference type="InterPro" id="IPR045851">
    <property type="entry name" value="AMP-bd_C_sf"/>
</dbReference>